<feature type="compositionally biased region" description="Polar residues" evidence="1">
    <location>
        <begin position="57"/>
        <end position="75"/>
    </location>
</feature>
<feature type="compositionally biased region" description="Basic and acidic residues" evidence="1">
    <location>
        <begin position="555"/>
        <end position="564"/>
    </location>
</feature>
<comment type="caution">
    <text evidence="2">The sequence shown here is derived from an EMBL/GenBank/DDBJ whole genome shotgun (WGS) entry which is preliminary data.</text>
</comment>
<dbReference type="SUPFAM" id="SSF53756">
    <property type="entry name" value="UDP-Glycosyltransferase/glycogen phosphorylase"/>
    <property type="match status" value="1"/>
</dbReference>
<dbReference type="GO" id="GO:0005992">
    <property type="term" value="P:trehalose biosynthetic process"/>
    <property type="evidence" value="ECO:0007669"/>
    <property type="project" value="InterPro"/>
</dbReference>
<proteinExistence type="predicted"/>
<dbReference type="PANTHER" id="PTHR10788">
    <property type="entry name" value="TREHALOSE-6-PHOSPHATE SYNTHASE"/>
    <property type="match status" value="1"/>
</dbReference>
<dbReference type="EMBL" id="LCWV01000036">
    <property type="protein sequence ID" value="PWI65204.1"/>
    <property type="molecule type" value="Genomic_DNA"/>
</dbReference>
<name>A0A2U3DSI4_PURLI</name>
<feature type="compositionally biased region" description="Basic and acidic residues" evidence="1">
    <location>
        <begin position="30"/>
        <end position="47"/>
    </location>
</feature>
<protein>
    <submittedName>
        <fullName evidence="2">Uncharacterized protein</fullName>
    </submittedName>
</protein>
<evidence type="ECO:0000313" key="3">
    <source>
        <dbReference type="Proteomes" id="UP000245956"/>
    </source>
</evidence>
<gene>
    <name evidence="2" type="ORF">PCL_07254</name>
</gene>
<reference evidence="2 3" key="1">
    <citation type="journal article" date="2016" name="Front. Microbiol.">
        <title>Genome and transcriptome sequences reveal the specific parasitism of the nematophagous Purpureocillium lilacinum 36-1.</title>
        <authorList>
            <person name="Xie J."/>
            <person name="Li S."/>
            <person name="Mo C."/>
            <person name="Xiao X."/>
            <person name="Peng D."/>
            <person name="Wang G."/>
            <person name="Xiao Y."/>
        </authorList>
    </citation>
    <scope>NUCLEOTIDE SEQUENCE [LARGE SCALE GENOMIC DNA]</scope>
    <source>
        <strain evidence="2 3">36-1</strain>
    </source>
</reference>
<dbReference type="Pfam" id="PF00982">
    <property type="entry name" value="Glyco_transf_20"/>
    <property type="match status" value="1"/>
</dbReference>
<organism evidence="2 3">
    <name type="scientific">Purpureocillium lilacinum</name>
    <name type="common">Paecilomyces lilacinus</name>
    <dbReference type="NCBI Taxonomy" id="33203"/>
    <lineage>
        <taxon>Eukaryota</taxon>
        <taxon>Fungi</taxon>
        <taxon>Dikarya</taxon>
        <taxon>Ascomycota</taxon>
        <taxon>Pezizomycotina</taxon>
        <taxon>Sordariomycetes</taxon>
        <taxon>Hypocreomycetidae</taxon>
        <taxon>Hypocreales</taxon>
        <taxon>Ophiocordycipitaceae</taxon>
        <taxon>Purpureocillium</taxon>
    </lineage>
</organism>
<dbReference type="GO" id="GO:0005946">
    <property type="term" value="C:alpha,alpha-trehalose-phosphate synthase complex (UDP-forming)"/>
    <property type="evidence" value="ECO:0007669"/>
    <property type="project" value="TreeGrafter"/>
</dbReference>
<dbReference type="GO" id="GO:0004805">
    <property type="term" value="F:trehalose-phosphatase activity"/>
    <property type="evidence" value="ECO:0007669"/>
    <property type="project" value="TreeGrafter"/>
</dbReference>
<dbReference type="Gene3D" id="3.40.50.2000">
    <property type="entry name" value="Glycogen Phosphorylase B"/>
    <property type="match status" value="2"/>
</dbReference>
<dbReference type="PANTHER" id="PTHR10788:SF123">
    <property type="entry name" value="TREHALOSE-PHOSPHATASE"/>
    <property type="match status" value="1"/>
</dbReference>
<evidence type="ECO:0000313" key="2">
    <source>
        <dbReference type="EMBL" id="PWI65204.1"/>
    </source>
</evidence>
<feature type="region of interest" description="Disordered" evidence="1">
    <location>
        <begin position="555"/>
        <end position="575"/>
    </location>
</feature>
<dbReference type="GO" id="GO:0034605">
    <property type="term" value="P:cellular response to heat"/>
    <property type="evidence" value="ECO:0007669"/>
    <property type="project" value="TreeGrafter"/>
</dbReference>
<dbReference type="GO" id="GO:0031505">
    <property type="term" value="P:fungal-type cell wall organization"/>
    <property type="evidence" value="ECO:0007669"/>
    <property type="project" value="TreeGrafter"/>
</dbReference>
<evidence type="ECO:0000256" key="1">
    <source>
        <dbReference type="SAM" id="MobiDB-lite"/>
    </source>
</evidence>
<dbReference type="AlphaFoldDB" id="A0A2U3DSI4"/>
<accession>A0A2U3DSI4</accession>
<dbReference type="CDD" id="cd03788">
    <property type="entry name" value="GT20_TPS"/>
    <property type="match status" value="1"/>
</dbReference>
<dbReference type="Proteomes" id="UP000245956">
    <property type="component" value="Unassembled WGS sequence"/>
</dbReference>
<dbReference type="GO" id="GO:0003825">
    <property type="term" value="F:alpha,alpha-trehalose-phosphate synthase (UDP-forming) activity"/>
    <property type="evidence" value="ECO:0007669"/>
    <property type="project" value="TreeGrafter"/>
</dbReference>
<feature type="region of interest" description="Disordered" evidence="1">
    <location>
        <begin position="1"/>
        <end position="98"/>
    </location>
</feature>
<dbReference type="GO" id="GO:0005829">
    <property type="term" value="C:cytosol"/>
    <property type="evidence" value="ECO:0007669"/>
    <property type="project" value="TreeGrafter"/>
</dbReference>
<dbReference type="InterPro" id="IPR001830">
    <property type="entry name" value="Glyco_trans_20"/>
</dbReference>
<sequence length="860" mass="94797">MSDQQAETPGESRLPPQERKSVINAPVTPDIRKDTYNDQPSKAERLRQGYFPPQPGTAKQQAVRQTAAPSPQQQKRNLKTGDGASPPLRNGADHTHRRVISATFTVPQLLQYDKDGQWKLEDRGHRSTLLNSFAYLSSSECPVDHTVVAWTGEIVQVSRDASPSPKTASPARAQLSGTATTGVGFGAVQVKIDGETTSDEIFISHREAEQLKQLLYNDLVCTLPIWLTDDAGVTADGIKLERQSRWRAFAEHDMFALFHYKQRTPTAGRQEDERWNDYRRMNEAFADKICDEYQPGDVVMVHDYHLALLPAILRQRKPDMRVSFYLASPFPTSELVRCLHRRNEVLEGMLGGDIIAFQARHYAQHFANSCARILGLDATCERVATPQGRTVTIAILPEGIDVASVTALAFTPAVDAKCVELRALYGNRKLIFGCDPPDSLGGVDKKLQAFARLLETHTEWKDKVVLVQTCSRPAAEHANEDDEAKYTNKVNSLVAAINQVHGSLGGFAPVSMHSQSLSREEYFALLRLADAALITSAREGMSTTGLEYVACQQRNDKDNDGKDDGADDGGGAPPGQLIISEFSGTASSLEEALQINPWDVAGVAERIDEALTMSPERRREVHRAVYGRVRERDVRYWVNDLLRLLEANAQIAGSCYSAALHHRYMCGTQRPWSNSGDPGRMVYDRNQIKALYTMSDVILCRDVQYKVRTVTVGSPTISSTTSNTFIHDFITSNEMVRGNSRAVYPAVAGGHVEQGRINSITAPTRVTGPQGYTGNSCTPVCSGRGTPSIVLQAQPQELVEARHGAVSQSNAMGHVEMETGLLYESLVNQISTCRHGKPYASAEVLLRFFRASEEGGKRAT</sequence>